<evidence type="ECO:0000256" key="6">
    <source>
        <dbReference type="ARBA" id="ARBA00022618"/>
    </source>
</evidence>
<keyword evidence="12" id="KW-0539">Nucleus</keyword>
<dbReference type="PROSITE" id="PS50011">
    <property type="entry name" value="PROTEIN_KINASE_DOM"/>
    <property type="match status" value="1"/>
</dbReference>
<accession>A0A0F4Z7E8</accession>
<feature type="coiled-coil region" evidence="16">
    <location>
        <begin position="311"/>
        <end position="345"/>
    </location>
</feature>
<evidence type="ECO:0000256" key="12">
    <source>
        <dbReference type="ARBA" id="ARBA00023242"/>
    </source>
</evidence>
<proteinExistence type="inferred from homology"/>
<feature type="region of interest" description="Disordered" evidence="17">
    <location>
        <begin position="527"/>
        <end position="676"/>
    </location>
</feature>
<gene>
    <name evidence="19" type="ORF">TD95_000116</name>
</gene>
<keyword evidence="11" id="KW-0067">ATP-binding</keyword>
<evidence type="ECO:0000256" key="15">
    <source>
        <dbReference type="ARBA" id="ARBA00048679"/>
    </source>
</evidence>
<dbReference type="InterPro" id="IPR008271">
    <property type="entry name" value="Ser/Thr_kinase_AS"/>
</dbReference>
<keyword evidence="16" id="KW-0175">Coiled coil</keyword>
<sequence length="783" mass="86648">MATSGSTVTKAEEYEILDKIGHGSFGIIHRVRRKADGLVLCRKEINYLKMSQKEREQLHAEFTCLSHLRHPNIVAYYHREHLKDTQELHLYMEYCGNGDLGRVIKDLASRGQRASESFVWTIFSQLTSALYTCHYGINPPSPSEGGHPGKAPAGTMCIMHRDLKPENVFLGENNSVKLGDFGLSKMIKSQDFASTYVGTPYYMSPEICAAERYTLKSDIWSLGCIMYELCMRAPPFDARSHYQLVQKIKEGQPSPLPSLYSPELREAINACLRKSPDARPSTHDLLHLPQIRLTRREMELSDLKRTYKGRMEVLSQKEKELAEIAASMEAEKKVMRQEIDTQVRREWEVKAEVEINRHINMEIESLKKQFELEVRNRVEAELKKRDILSESLHRSSLAPAAELSANKSIKFTSNDMVQSMVVEPPTSTSTSSNPKSLSTSSSTSDGPSGGVNKRSLSTPSKALKRAQTMYAGSIPIPTPETPSDIEMASPSPRTISGLSLSPRRRSAIKPLETTNIFHLNRAANMTGSSHVSSNNNNNNNNNVPCWDLPRDASHNNNDSDGDNDGHKNFGMDAPPSPTQAIHSSKNPFTSKHRPSLPTSARAGLSKGPSLSSKTSNPDLSRMPPPPPRRMSKIPSVSNLAVGKTSSGSSGSSGSDGGNAGTSVSPNRLSSGGYLTKKTLHQYHSNINGADEDRPAKVLSKTNVIGRTRSELQKARAGGRPLPALMHQQKSASRTENMSPKRAFRERLSQTEAATRRSSDPPVWDPEVDEMPSPFLQKTRQVRA</sequence>
<evidence type="ECO:0000256" key="16">
    <source>
        <dbReference type="SAM" id="Coils"/>
    </source>
</evidence>
<dbReference type="PANTHER" id="PTHR44899:SF10">
    <property type="entry name" value="NIMA-RELATED KINASE 2"/>
    <property type="match status" value="1"/>
</dbReference>
<dbReference type="SMART" id="SM00220">
    <property type="entry name" value="S_TKc"/>
    <property type="match status" value="1"/>
</dbReference>
<evidence type="ECO:0000313" key="19">
    <source>
        <dbReference type="EMBL" id="KKA26427.1"/>
    </source>
</evidence>
<keyword evidence="10" id="KW-0418">Kinase</keyword>
<feature type="compositionally biased region" description="Polar residues" evidence="17">
    <location>
        <begin position="660"/>
        <end position="669"/>
    </location>
</feature>
<keyword evidence="8" id="KW-0547">Nucleotide-binding</keyword>
<evidence type="ECO:0000256" key="11">
    <source>
        <dbReference type="ARBA" id="ARBA00022840"/>
    </source>
</evidence>
<dbReference type="Proteomes" id="UP000033483">
    <property type="component" value="Unassembled WGS sequence"/>
</dbReference>
<dbReference type="GO" id="GO:0005524">
    <property type="term" value="F:ATP binding"/>
    <property type="evidence" value="ECO:0007669"/>
    <property type="project" value="UniProtKB-KW"/>
</dbReference>
<dbReference type="AlphaFoldDB" id="A0A0F4Z7E8"/>
<evidence type="ECO:0000256" key="5">
    <source>
        <dbReference type="ARBA" id="ARBA00022553"/>
    </source>
</evidence>
<dbReference type="InterPro" id="IPR000719">
    <property type="entry name" value="Prot_kinase_dom"/>
</dbReference>
<evidence type="ECO:0000256" key="14">
    <source>
        <dbReference type="ARBA" id="ARBA00047899"/>
    </source>
</evidence>
<dbReference type="OrthoDB" id="10250725at2759"/>
<dbReference type="Gene3D" id="3.30.200.20">
    <property type="entry name" value="Phosphorylase Kinase, domain 1"/>
    <property type="match status" value="2"/>
</dbReference>
<feature type="compositionally biased region" description="Polar residues" evidence="17">
    <location>
        <begin position="608"/>
        <end position="618"/>
    </location>
</feature>
<evidence type="ECO:0000256" key="7">
    <source>
        <dbReference type="ARBA" id="ARBA00022679"/>
    </source>
</evidence>
<feature type="compositionally biased region" description="Basic and acidic residues" evidence="17">
    <location>
        <begin position="742"/>
        <end position="758"/>
    </location>
</feature>
<organism evidence="19 20">
    <name type="scientific">Thielaviopsis punctulata</name>
    <dbReference type="NCBI Taxonomy" id="72032"/>
    <lineage>
        <taxon>Eukaryota</taxon>
        <taxon>Fungi</taxon>
        <taxon>Dikarya</taxon>
        <taxon>Ascomycota</taxon>
        <taxon>Pezizomycotina</taxon>
        <taxon>Sordariomycetes</taxon>
        <taxon>Hypocreomycetidae</taxon>
        <taxon>Microascales</taxon>
        <taxon>Ceratocystidaceae</taxon>
        <taxon>Thielaviopsis</taxon>
    </lineage>
</organism>
<comment type="caution">
    <text evidence="19">The sequence shown here is derived from an EMBL/GenBank/DDBJ whole genome shotgun (WGS) entry which is preliminary data.</text>
</comment>
<feature type="domain" description="Protein kinase" evidence="18">
    <location>
        <begin position="14"/>
        <end position="291"/>
    </location>
</feature>
<dbReference type="SUPFAM" id="SSF56112">
    <property type="entry name" value="Protein kinase-like (PK-like)"/>
    <property type="match status" value="1"/>
</dbReference>
<comment type="catalytic activity">
    <reaction evidence="15">
        <text>L-seryl-[protein] + ATP = O-phospho-L-seryl-[protein] + ADP + H(+)</text>
        <dbReference type="Rhea" id="RHEA:17989"/>
        <dbReference type="Rhea" id="RHEA-COMP:9863"/>
        <dbReference type="Rhea" id="RHEA-COMP:11604"/>
        <dbReference type="ChEBI" id="CHEBI:15378"/>
        <dbReference type="ChEBI" id="CHEBI:29999"/>
        <dbReference type="ChEBI" id="CHEBI:30616"/>
        <dbReference type="ChEBI" id="CHEBI:83421"/>
        <dbReference type="ChEBI" id="CHEBI:456216"/>
        <dbReference type="EC" id="2.7.11.1"/>
    </reaction>
</comment>
<dbReference type="EMBL" id="LAEV01002192">
    <property type="protein sequence ID" value="KKA26427.1"/>
    <property type="molecule type" value="Genomic_DNA"/>
</dbReference>
<feature type="region of interest" description="Disordered" evidence="17">
    <location>
        <begin position="701"/>
        <end position="783"/>
    </location>
</feature>
<evidence type="ECO:0000256" key="17">
    <source>
        <dbReference type="SAM" id="MobiDB-lite"/>
    </source>
</evidence>
<dbReference type="GO" id="GO:0004674">
    <property type="term" value="F:protein serine/threonine kinase activity"/>
    <property type="evidence" value="ECO:0007669"/>
    <property type="project" value="UniProtKB-KW"/>
</dbReference>
<keyword evidence="5" id="KW-0597">Phosphoprotein</keyword>
<evidence type="ECO:0000256" key="3">
    <source>
        <dbReference type="ARBA" id="ARBA00012513"/>
    </source>
</evidence>
<dbReference type="PROSITE" id="PS00108">
    <property type="entry name" value="PROTEIN_KINASE_ST"/>
    <property type="match status" value="1"/>
</dbReference>
<keyword evidence="4" id="KW-0723">Serine/threonine-protein kinase</keyword>
<keyword evidence="20" id="KW-1185">Reference proteome</keyword>
<dbReference type="Gene3D" id="1.10.510.10">
    <property type="entry name" value="Transferase(Phosphotransferase) domain 1"/>
    <property type="match status" value="1"/>
</dbReference>
<protein>
    <recommendedName>
        <fullName evidence="3">non-specific serine/threonine protein kinase</fullName>
        <ecNumber evidence="3">2.7.11.1</ecNumber>
    </recommendedName>
</protein>
<dbReference type="PANTHER" id="PTHR44899">
    <property type="entry name" value="CAMK FAMILY PROTEIN KINASE"/>
    <property type="match status" value="1"/>
</dbReference>
<dbReference type="FunFam" id="1.10.510.10:FF:000697">
    <property type="entry name" value="G2-specific protein kinase nimA"/>
    <property type="match status" value="1"/>
</dbReference>
<evidence type="ECO:0000256" key="2">
    <source>
        <dbReference type="ARBA" id="ARBA00006692"/>
    </source>
</evidence>
<reference evidence="19 20" key="1">
    <citation type="submission" date="2015-03" db="EMBL/GenBank/DDBJ databases">
        <authorList>
            <person name="Radwan O."/>
            <person name="Al-Naeli F.A."/>
            <person name="Rendon G.A."/>
            <person name="Fields C."/>
        </authorList>
    </citation>
    <scope>NUCLEOTIDE SEQUENCE [LARGE SCALE GENOMIC DNA]</scope>
    <source>
        <strain evidence="19">CR-DP1</strain>
    </source>
</reference>
<feature type="compositionally biased region" description="Low complexity" evidence="17">
    <location>
        <begin position="424"/>
        <end position="446"/>
    </location>
</feature>
<evidence type="ECO:0000256" key="10">
    <source>
        <dbReference type="ARBA" id="ARBA00022777"/>
    </source>
</evidence>
<evidence type="ECO:0000256" key="4">
    <source>
        <dbReference type="ARBA" id="ARBA00022527"/>
    </source>
</evidence>
<keyword evidence="9" id="KW-0498">Mitosis</keyword>
<evidence type="ECO:0000256" key="1">
    <source>
        <dbReference type="ARBA" id="ARBA00004123"/>
    </source>
</evidence>
<evidence type="ECO:0000256" key="13">
    <source>
        <dbReference type="ARBA" id="ARBA00023306"/>
    </source>
</evidence>
<dbReference type="EC" id="2.7.11.1" evidence="3"/>
<comment type="catalytic activity">
    <reaction evidence="14">
        <text>L-threonyl-[protein] + ATP = O-phospho-L-threonyl-[protein] + ADP + H(+)</text>
        <dbReference type="Rhea" id="RHEA:46608"/>
        <dbReference type="Rhea" id="RHEA-COMP:11060"/>
        <dbReference type="Rhea" id="RHEA-COMP:11605"/>
        <dbReference type="ChEBI" id="CHEBI:15378"/>
        <dbReference type="ChEBI" id="CHEBI:30013"/>
        <dbReference type="ChEBI" id="CHEBI:30616"/>
        <dbReference type="ChEBI" id="CHEBI:61977"/>
        <dbReference type="ChEBI" id="CHEBI:456216"/>
        <dbReference type="EC" id="2.7.11.1"/>
    </reaction>
</comment>
<keyword evidence="13" id="KW-0131">Cell cycle</keyword>
<dbReference type="GO" id="GO:0005634">
    <property type="term" value="C:nucleus"/>
    <property type="evidence" value="ECO:0007669"/>
    <property type="project" value="UniProtKB-SubCell"/>
</dbReference>
<evidence type="ECO:0000256" key="8">
    <source>
        <dbReference type="ARBA" id="ARBA00022741"/>
    </source>
</evidence>
<evidence type="ECO:0000259" key="18">
    <source>
        <dbReference type="PROSITE" id="PS50011"/>
    </source>
</evidence>
<feature type="compositionally biased region" description="Polar residues" evidence="17">
    <location>
        <begin position="578"/>
        <end position="589"/>
    </location>
</feature>
<dbReference type="InterPro" id="IPR051131">
    <property type="entry name" value="NEK_Ser/Thr_kinase_NIMA"/>
</dbReference>
<dbReference type="CDD" id="cd08217">
    <property type="entry name" value="STKc_Nek2"/>
    <property type="match status" value="1"/>
</dbReference>
<name>A0A0F4Z7E8_9PEZI</name>
<evidence type="ECO:0000313" key="20">
    <source>
        <dbReference type="Proteomes" id="UP000033483"/>
    </source>
</evidence>
<dbReference type="GO" id="GO:0051301">
    <property type="term" value="P:cell division"/>
    <property type="evidence" value="ECO:0007669"/>
    <property type="project" value="UniProtKB-KW"/>
</dbReference>
<dbReference type="Pfam" id="PF00069">
    <property type="entry name" value="Pkinase"/>
    <property type="match status" value="1"/>
</dbReference>
<keyword evidence="7" id="KW-0808">Transferase</keyword>
<dbReference type="InterPro" id="IPR011009">
    <property type="entry name" value="Kinase-like_dom_sf"/>
</dbReference>
<keyword evidence="6" id="KW-0132">Cell division</keyword>
<feature type="region of interest" description="Disordered" evidence="17">
    <location>
        <begin position="422"/>
        <end position="499"/>
    </location>
</feature>
<feature type="compositionally biased region" description="Polar residues" evidence="17">
    <location>
        <begin position="727"/>
        <end position="737"/>
    </location>
</feature>
<evidence type="ECO:0000256" key="9">
    <source>
        <dbReference type="ARBA" id="ARBA00022776"/>
    </source>
</evidence>
<comment type="subcellular location">
    <subcellularLocation>
        <location evidence="1">Nucleus</location>
    </subcellularLocation>
</comment>
<comment type="similarity">
    <text evidence="2">Belongs to the protein kinase superfamily. CAMK Ser/Thr protein kinase family.</text>
</comment>